<accession>A0A4V5ZYT3</accession>
<dbReference type="Proteomes" id="UP000298663">
    <property type="component" value="Unassembled WGS sequence"/>
</dbReference>
<protein>
    <submittedName>
        <fullName evidence="1">Uncharacterized protein</fullName>
    </submittedName>
</protein>
<dbReference type="AlphaFoldDB" id="A0A4V5ZYT3"/>
<evidence type="ECO:0000313" key="1">
    <source>
        <dbReference type="EMBL" id="TKR64985.1"/>
    </source>
</evidence>
<dbReference type="EMBL" id="AZBU02000009">
    <property type="protein sequence ID" value="TKR64985.1"/>
    <property type="molecule type" value="Genomic_DNA"/>
</dbReference>
<gene>
    <name evidence="1" type="ORF">L596_025450</name>
</gene>
<name>A0A4V5ZYT3_STECR</name>
<reference evidence="1 2" key="1">
    <citation type="journal article" date="2015" name="Genome Biol.">
        <title>Comparative genomics of Steinernema reveals deeply conserved gene regulatory networks.</title>
        <authorList>
            <person name="Dillman A.R."/>
            <person name="Macchietto M."/>
            <person name="Porter C.F."/>
            <person name="Rogers A."/>
            <person name="Williams B."/>
            <person name="Antoshechkin I."/>
            <person name="Lee M.M."/>
            <person name="Goodwin Z."/>
            <person name="Lu X."/>
            <person name="Lewis E.E."/>
            <person name="Goodrich-Blair H."/>
            <person name="Stock S.P."/>
            <person name="Adams B.J."/>
            <person name="Sternberg P.W."/>
            <person name="Mortazavi A."/>
        </authorList>
    </citation>
    <scope>NUCLEOTIDE SEQUENCE [LARGE SCALE GENOMIC DNA]</scope>
    <source>
        <strain evidence="1 2">ALL</strain>
    </source>
</reference>
<keyword evidence="2" id="KW-1185">Reference proteome</keyword>
<proteinExistence type="predicted"/>
<sequence length="67" mass="7614">MARIQLHPGHMSMSNRSDRGSYGEGTVCHQMGHCPLNAINKTFILHGAKLFHQFLVDSYVSMEQKRL</sequence>
<comment type="caution">
    <text evidence="1">The sequence shown here is derived from an EMBL/GenBank/DDBJ whole genome shotgun (WGS) entry which is preliminary data.</text>
</comment>
<organism evidence="1 2">
    <name type="scientific">Steinernema carpocapsae</name>
    <name type="common">Entomopathogenic nematode</name>
    <dbReference type="NCBI Taxonomy" id="34508"/>
    <lineage>
        <taxon>Eukaryota</taxon>
        <taxon>Metazoa</taxon>
        <taxon>Ecdysozoa</taxon>
        <taxon>Nematoda</taxon>
        <taxon>Chromadorea</taxon>
        <taxon>Rhabditida</taxon>
        <taxon>Tylenchina</taxon>
        <taxon>Panagrolaimomorpha</taxon>
        <taxon>Strongyloidoidea</taxon>
        <taxon>Steinernematidae</taxon>
        <taxon>Steinernema</taxon>
    </lineage>
</organism>
<reference evidence="1 2" key="2">
    <citation type="journal article" date="2019" name="G3 (Bethesda)">
        <title>Hybrid Assembly of the Genome of the Entomopathogenic Nematode Steinernema carpocapsae Identifies the X-Chromosome.</title>
        <authorList>
            <person name="Serra L."/>
            <person name="Macchietto M."/>
            <person name="Macias-Munoz A."/>
            <person name="McGill C.J."/>
            <person name="Rodriguez I.M."/>
            <person name="Rodriguez B."/>
            <person name="Murad R."/>
            <person name="Mortazavi A."/>
        </authorList>
    </citation>
    <scope>NUCLEOTIDE SEQUENCE [LARGE SCALE GENOMIC DNA]</scope>
    <source>
        <strain evidence="1 2">ALL</strain>
    </source>
</reference>
<evidence type="ECO:0000313" key="2">
    <source>
        <dbReference type="Proteomes" id="UP000298663"/>
    </source>
</evidence>